<accession>R7UXJ5</accession>
<dbReference type="OMA" id="FSKKNYG"/>
<dbReference type="OrthoDB" id="6155763at2759"/>
<dbReference type="EnsemblMetazoa" id="CapteT71163">
    <property type="protein sequence ID" value="CapteP71163"/>
    <property type="gene ID" value="CapteG71163"/>
</dbReference>
<reference evidence="2" key="3">
    <citation type="submission" date="2015-06" db="UniProtKB">
        <authorList>
            <consortium name="EnsemblMetazoa"/>
        </authorList>
    </citation>
    <scope>IDENTIFICATION</scope>
</reference>
<dbReference type="HOGENOM" id="CLU_201521_0_0_1"/>
<evidence type="ECO:0000313" key="2">
    <source>
        <dbReference type="EnsemblMetazoa" id="CapteP71163"/>
    </source>
</evidence>
<organism evidence="1">
    <name type="scientific">Capitella teleta</name>
    <name type="common">Polychaete worm</name>
    <dbReference type="NCBI Taxonomy" id="283909"/>
    <lineage>
        <taxon>Eukaryota</taxon>
        <taxon>Metazoa</taxon>
        <taxon>Spiralia</taxon>
        <taxon>Lophotrochozoa</taxon>
        <taxon>Annelida</taxon>
        <taxon>Polychaeta</taxon>
        <taxon>Sedentaria</taxon>
        <taxon>Scolecida</taxon>
        <taxon>Capitellidae</taxon>
        <taxon>Capitella</taxon>
    </lineage>
</organism>
<dbReference type="EMBL" id="KB298889">
    <property type="protein sequence ID" value="ELU08642.1"/>
    <property type="molecule type" value="Genomic_DNA"/>
</dbReference>
<gene>
    <name evidence="1" type="ORF">CAPTEDRAFT_71163</name>
</gene>
<protein>
    <submittedName>
        <fullName evidence="1 2">Uncharacterized protein</fullName>
    </submittedName>
</protein>
<dbReference type="AlphaFoldDB" id="R7UXJ5"/>
<sequence length="60" mass="7058">FTLQTAHQSLLNVPFTRSNFIQTNAFSYVRPRLFNQLPFNIRSSTSIYTFKSCLKTHLFN</sequence>
<reference evidence="3" key="1">
    <citation type="submission" date="2012-12" db="EMBL/GenBank/DDBJ databases">
        <authorList>
            <person name="Hellsten U."/>
            <person name="Grimwood J."/>
            <person name="Chapman J.A."/>
            <person name="Shapiro H."/>
            <person name="Aerts A."/>
            <person name="Otillar R.P."/>
            <person name="Terry A.Y."/>
            <person name="Boore J.L."/>
            <person name="Simakov O."/>
            <person name="Marletaz F."/>
            <person name="Cho S.-J."/>
            <person name="Edsinger-Gonzales E."/>
            <person name="Havlak P."/>
            <person name="Kuo D.-H."/>
            <person name="Larsson T."/>
            <person name="Lv J."/>
            <person name="Arendt D."/>
            <person name="Savage R."/>
            <person name="Osoegawa K."/>
            <person name="de Jong P."/>
            <person name="Lindberg D.R."/>
            <person name="Seaver E.C."/>
            <person name="Weisblat D.A."/>
            <person name="Putnam N.H."/>
            <person name="Grigoriev I.V."/>
            <person name="Rokhsar D.S."/>
        </authorList>
    </citation>
    <scope>NUCLEOTIDE SEQUENCE</scope>
    <source>
        <strain evidence="3">I ESC-2004</strain>
    </source>
</reference>
<proteinExistence type="predicted"/>
<dbReference type="Proteomes" id="UP000014760">
    <property type="component" value="Unassembled WGS sequence"/>
</dbReference>
<dbReference type="EMBL" id="AMQN01021619">
    <property type="status" value="NOT_ANNOTATED_CDS"/>
    <property type="molecule type" value="Genomic_DNA"/>
</dbReference>
<feature type="non-terminal residue" evidence="1">
    <location>
        <position position="60"/>
    </location>
</feature>
<evidence type="ECO:0000313" key="1">
    <source>
        <dbReference type="EMBL" id="ELU08642.1"/>
    </source>
</evidence>
<feature type="non-terminal residue" evidence="1">
    <location>
        <position position="1"/>
    </location>
</feature>
<evidence type="ECO:0000313" key="3">
    <source>
        <dbReference type="Proteomes" id="UP000014760"/>
    </source>
</evidence>
<keyword evidence="3" id="KW-1185">Reference proteome</keyword>
<reference evidence="1 3" key="2">
    <citation type="journal article" date="2013" name="Nature">
        <title>Insights into bilaterian evolution from three spiralian genomes.</title>
        <authorList>
            <person name="Simakov O."/>
            <person name="Marletaz F."/>
            <person name="Cho S.J."/>
            <person name="Edsinger-Gonzales E."/>
            <person name="Havlak P."/>
            <person name="Hellsten U."/>
            <person name="Kuo D.H."/>
            <person name="Larsson T."/>
            <person name="Lv J."/>
            <person name="Arendt D."/>
            <person name="Savage R."/>
            <person name="Osoegawa K."/>
            <person name="de Jong P."/>
            <person name="Grimwood J."/>
            <person name="Chapman J.A."/>
            <person name="Shapiro H."/>
            <person name="Aerts A."/>
            <person name="Otillar R.P."/>
            <person name="Terry A.Y."/>
            <person name="Boore J.L."/>
            <person name="Grigoriev I.V."/>
            <person name="Lindberg D.R."/>
            <person name="Seaver E.C."/>
            <person name="Weisblat D.A."/>
            <person name="Putnam N.H."/>
            <person name="Rokhsar D.S."/>
        </authorList>
    </citation>
    <scope>NUCLEOTIDE SEQUENCE</scope>
    <source>
        <strain evidence="1 3">I ESC-2004</strain>
    </source>
</reference>
<name>R7UXJ5_CAPTE</name>